<sequence>MARSDEYRAALASIGAFLAFGAAFVLLGLVTPAITPRFHAICWETAMVGLFAAAATVWRHPVVWFPLVRYWYSRLRQKPKPAPAPGY</sequence>
<keyword evidence="1" id="KW-1133">Transmembrane helix</keyword>
<dbReference type="Proteomes" id="UP001497457">
    <property type="component" value="Chromosome 8b"/>
</dbReference>
<accession>A0ABC9G392</accession>
<dbReference type="Proteomes" id="UP001497457">
    <property type="component" value="Chromosome 7b"/>
</dbReference>
<gene>
    <name evidence="2" type="ORF">URODEC1_LOCUS109477</name>
    <name evidence="3" type="ORF">URODEC1_LOCUS111921</name>
</gene>
<evidence type="ECO:0000313" key="3">
    <source>
        <dbReference type="EMBL" id="CAL5086983.1"/>
    </source>
</evidence>
<proteinExistence type="predicted"/>
<dbReference type="EMBL" id="OZ075118">
    <property type="protein sequence ID" value="CAL5086983.1"/>
    <property type="molecule type" value="Genomic_DNA"/>
</dbReference>
<reference evidence="3" key="1">
    <citation type="submission" date="2024-10" db="EMBL/GenBank/DDBJ databases">
        <authorList>
            <person name="Ryan C."/>
        </authorList>
    </citation>
    <scope>NUCLEOTIDE SEQUENCE [LARGE SCALE GENOMIC DNA]</scope>
</reference>
<keyword evidence="4" id="KW-1185">Reference proteome</keyword>
<protein>
    <submittedName>
        <fullName evidence="3">Uncharacterized protein</fullName>
    </submittedName>
</protein>
<name>A0ABC9G392_9POAL</name>
<dbReference type="EMBL" id="OZ075117">
    <property type="protein sequence ID" value="CAL5082711.1"/>
    <property type="molecule type" value="Genomic_DNA"/>
</dbReference>
<evidence type="ECO:0000313" key="2">
    <source>
        <dbReference type="EMBL" id="CAL5082711.1"/>
    </source>
</evidence>
<dbReference type="AlphaFoldDB" id="A0ABC9G392"/>
<evidence type="ECO:0000313" key="4">
    <source>
        <dbReference type="Proteomes" id="UP001497457"/>
    </source>
</evidence>
<keyword evidence="1" id="KW-0812">Transmembrane</keyword>
<feature type="transmembrane region" description="Helical" evidence="1">
    <location>
        <begin position="48"/>
        <end position="72"/>
    </location>
</feature>
<evidence type="ECO:0000256" key="1">
    <source>
        <dbReference type="SAM" id="Phobius"/>
    </source>
</evidence>
<keyword evidence="1" id="KW-0472">Membrane</keyword>
<organism evidence="3 4">
    <name type="scientific">Urochloa decumbens</name>
    <dbReference type="NCBI Taxonomy" id="240449"/>
    <lineage>
        <taxon>Eukaryota</taxon>
        <taxon>Viridiplantae</taxon>
        <taxon>Streptophyta</taxon>
        <taxon>Embryophyta</taxon>
        <taxon>Tracheophyta</taxon>
        <taxon>Spermatophyta</taxon>
        <taxon>Magnoliopsida</taxon>
        <taxon>Liliopsida</taxon>
        <taxon>Poales</taxon>
        <taxon>Poaceae</taxon>
        <taxon>PACMAD clade</taxon>
        <taxon>Panicoideae</taxon>
        <taxon>Panicodae</taxon>
        <taxon>Paniceae</taxon>
        <taxon>Melinidinae</taxon>
        <taxon>Urochloa</taxon>
    </lineage>
</organism>